<dbReference type="NCBIfam" id="TIGR00478">
    <property type="entry name" value="tly"/>
    <property type="match status" value="1"/>
</dbReference>
<evidence type="ECO:0000256" key="3">
    <source>
        <dbReference type="PROSITE-ProRule" id="PRU00182"/>
    </source>
</evidence>
<dbReference type="PANTHER" id="PTHR32319:SF0">
    <property type="entry name" value="BACTERIAL HEMOLYSIN-LIKE PROTEIN"/>
    <property type="match status" value="1"/>
</dbReference>
<feature type="domain" description="Ribosomal RNA methyltransferase FtsJ" evidence="4">
    <location>
        <begin position="73"/>
        <end position="253"/>
    </location>
</feature>
<dbReference type="SUPFAM" id="SSF53335">
    <property type="entry name" value="S-adenosyl-L-methionine-dependent methyltransferases"/>
    <property type="match status" value="1"/>
</dbReference>
<dbReference type="InterPro" id="IPR036986">
    <property type="entry name" value="S4_RNA-bd_sf"/>
</dbReference>
<dbReference type="Proteomes" id="UP001332931">
    <property type="component" value="Unassembled WGS sequence"/>
</dbReference>
<dbReference type="InterPro" id="IPR002877">
    <property type="entry name" value="RNA_MeTrfase_FtsJ_dom"/>
</dbReference>
<comment type="caution">
    <text evidence="5">The sequence shown here is derived from an EMBL/GenBank/DDBJ whole genome shotgun (WGS) entry which is preliminary data.</text>
</comment>
<dbReference type="SUPFAM" id="SSF55174">
    <property type="entry name" value="Alpha-L RNA-binding motif"/>
    <property type="match status" value="1"/>
</dbReference>
<organism evidence="5 6">
    <name type="scientific">Olsenella absiana</name>
    <dbReference type="NCBI Taxonomy" id="3115222"/>
    <lineage>
        <taxon>Bacteria</taxon>
        <taxon>Bacillati</taxon>
        <taxon>Actinomycetota</taxon>
        <taxon>Coriobacteriia</taxon>
        <taxon>Coriobacteriales</taxon>
        <taxon>Atopobiaceae</taxon>
        <taxon>Olsenella</taxon>
    </lineage>
</organism>
<dbReference type="PANTHER" id="PTHR32319">
    <property type="entry name" value="BACTERIAL HEMOLYSIN-LIKE PROTEIN"/>
    <property type="match status" value="1"/>
</dbReference>
<dbReference type="InterPro" id="IPR047048">
    <property type="entry name" value="TlyA"/>
</dbReference>
<dbReference type="EMBL" id="JAZGJQ010000001">
    <property type="protein sequence ID" value="MEE6146683.1"/>
    <property type="molecule type" value="Genomic_DNA"/>
</dbReference>
<sequence>MGTRGRSSLRGVAGKGRRRLDEELVAQGYFATTDEALRAVLAGEVSSQGRRLTSAGERVRRGVELHVRGAKGFVSRGGLKLERGLAAFDVDPTGLACLDVGCSTGGFTDCLLRHGAASVLSVDVGYAQFDWGLRQDGRVTLLERTNIVDVPTPEREGTIDLAVCDVSFTSVLAVLGSVLRLLAPGGAFLTLVKPQFEAAREDVGAGGVVRDPAVRLAALERVASAFAEAGLSVRGACPSPITGHKGNVEYLLLGVRAPAAASRGLGAEELARVVGEGAVVRADGREPR</sequence>
<reference evidence="5 6" key="1">
    <citation type="submission" date="2024-01" db="EMBL/GenBank/DDBJ databases">
        <title>Description of Olsenella sp. nov., isolated from pig feces.</title>
        <authorList>
            <person name="Chang Y.-H."/>
        </authorList>
    </citation>
    <scope>NUCLEOTIDE SEQUENCE [LARGE SCALE GENOMIC DNA]</scope>
    <source>
        <strain evidence="5 6">YH-ols2223</strain>
    </source>
</reference>
<accession>A0ABU7R828</accession>
<keyword evidence="1 3" id="KW-0694">RNA-binding</keyword>
<evidence type="ECO:0000256" key="2">
    <source>
        <dbReference type="ARBA" id="ARBA00029460"/>
    </source>
</evidence>
<protein>
    <submittedName>
        <fullName evidence="5">TlyA family RNA methyltransferase</fullName>
    </submittedName>
</protein>
<dbReference type="Gene3D" id="3.10.290.10">
    <property type="entry name" value="RNA-binding S4 domain"/>
    <property type="match status" value="1"/>
</dbReference>
<dbReference type="PROSITE" id="PS50889">
    <property type="entry name" value="S4"/>
    <property type="match status" value="1"/>
</dbReference>
<dbReference type="InterPro" id="IPR004538">
    <property type="entry name" value="Hemolysin_A/TlyA"/>
</dbReference>
<dbReference type="Pfam" id="PF01728">
    <property type="entry name" value="FtsJ"/>
    <property type="match status" value="1"/>
</dbReference>
<evidence type="ECO:0000256" key="1">
    <source>
        <dbReference type="ARBA" id="ARBA00022884"/>
    </source>
</evidence>
<keyword evidence="5" id="KW-0489">Methyltransferase</keyword>
<dbReference type="GO" id="GO:0032259">
    <property type="term" value="P:methylation"/>
    <property type="evidence" value="ECO:0007669"/>
    <property type="project" value="UniProtKB-KW"/>
</dbReference>
<name>A0ABU7R828_9ACTN</name>
<dbReference type="CDD" id="cd02440">
    <property type="entry name" value="AdoMet_MTases"/>
    <property type="match status" value="1"/>
</dbReference>
<proteinExistence type="inferred from homology"/>
<dbReference type="Gene3D" id="3.40.50.150">
    <property type="entry name" value="Vaccinia Virus protein VP39"/>
    <property type="match status" value="1"/>
</dbReference>
<dbReference type="InterPro" id="IPR029063">
    <property type="entry name" value="SAM-dependent_MTases_sf"/>
</dbReference>
<gene>
    <name evidence="5" type="ORF">VXJ25_01530</name>
</gene>
<evidence type="ECO:0000259" key="4">
    <source>
        <dbReference type="Pfam" id="PF01728"/>
    </source>
</evidence>
<evidence type="ECO:0000313" key="5">
    <source>
        <dbReference type="EMBL" id="MEE6146683.1"/>
    </source>
</evidence>
<dbReference type="PIRSF" id="PIRSF005578">
    <property type="entry name" value="TlyA"/>
    <property type="match status" value="1"/>
</dbReference>
<keyword evidence="5" id="KW-0808">Transferase</keyword>
<evidence type="ECO:0000313" key="6">
    <source>
        <dbReference type="Proteomes" id="UP001332931"/>
    </source>
</evidence>
<comment type="similarity">
    <text evidence="2">Belongs to the TlyA family.</text>
</comment>
<dbReference type="GO" id="GO:0008168">
    <property type="term" value="F:methyltransferase activity"/>
    <property type="evidence" value="ECO:0007669"/>
    <property type="project" value="UniProtKB-KW"/>
</dbReference>
<dbReference type="RefSeq" id="WP_330957447.1">
    <property type="nucleotide sequence ID" value="NZ_JAZGJQ010000001.1"/>
</dbReference>
<keyword evidence="6" id="KW-1185">Reference proteome</keyword>